<keyword evidence="1" id="KW-0812">Transmembrane</keyword>
<name>A0A5S4FSR5_9ACTN</name>
<sequence>MRYAWLCHPVTVTGVVVLLLNDHLLKQVWPGFVTGKLSDVAGLVVAPALLALLFRRRADLAATVLTGVAFALVKCTETGAEAATQAWTLVAGPSRVLADPTDLLALPALALAWWVRRRTLETSSPAPETSGGGRRPSRSLGTFPARWRILVTMPMAVLAVTATSAAPPPPHAESVEVDKAGRIIVHVQNGSSPAWISEDGGHTWTEGQHEQVKSPQSAACVPGQATRCYRAARDHLGVEQSDDGGVTWGPSWPLSGDDRERLVRQHGDRADLRSVALAVQARPGGHTVVVANREDGILVRDPSGAWRRVGWPGDGAHAGEADLTPEMDLALFLAVSVMFGGIGAGLRRHHALYTGFAAAAATGFYLTLAGWHTLFGAGLSMFALGGLMVVAGVVGCFVLMIVGRTEPLPVAVGVLGAPLVYATVYTPFYGWSTGTPGSYQVAVALAVALTALVLLAGIMLIRRDARQTDPHATHEQATEGPT</sequence>
<reference evidence="2 3" key="1">
    <citation type="submission" date="2019-05" db="EMBL/GenBank/DDBJ databases">
        <title>Draft genome sequence of Nonomuraea zeae DSM 100528.</title>
        <authorList>
            <person name="Saricaoglu S."/>
            <person name="Isik K."/>
        </authorList>
    </citation>
    <scope>NUCLEOTIDE SEQUENCE [LARGE SCALE GENOMIC DNA]</scope>
    <source>
        <strain evidence="2 3">DSM 100528</strain>
    </source>
</reference>
<dbReference type="InterPro" id="IPR015943">
    <property type="entry name" value="WD40/YVTN_repeat-like_dom_sf"/>
</dbReference>
<comment type="caution">
    <text evidence="2">The sequence shown here is derived from an EMBL/GenBank/DDBJ whole genome shotgun (WGS) entry which is preliminary data.</text>
</comment>
<dbReference type="Proteomes" id="UP000306628">
    <property type="component" value="Unassembled WGS sequence"/>
</dbReference>
<proteinExistence type="predicted"/>
<feature type="transmembrane region" description="Helical" evidence="1">
    <location>
        <begin position="353"/>
        <end position="375"/>
    </location>
</feature>
<dbReference type="EMBL" id="VCKX01000250">
    <property type="protein sequence ID" value="TMR23796.1"/>
    <property type="molecule type" value="Genomic_DNA"/>
</dbReference>
<dbReference type="OrthoDB" id="3524974at2"/>
<feature type="transmembrane region" description="Helical" evidence="1">
    <location>
        <begin position="441"/>
        <end position="461"/>
    </location>
</feature>
<dbReference type="SUPFAM" id="SSF50939">
    <property type="entry name" value="Sialidases"/>
    <property type="match status" value="1"/>
</dbReference>
<gene>
    <name evidence="2" type="ORF">ETD85_47455</name>
</gene>
<protein>
    <submittedName>
        <fullName evidence="2">Uncharacterized protein</fullName>
    </submittedName>
</protein>
<evidence type="ECO:0000256" key="1">
    <source>
        <dbReference type="SAM" id="Phobius"/>
    </source>
</evidence>
<evidence type="ECO:0000313" key="2">
    <source>
        <dbReference type="EMBL" id="TMR23796.1"/>
    </source>
</evidence>
<dbReference type="InterPro" id="IPR036278">
    <property type="entry name" value="Sialidase_sf"/>
</dbReference>
<feature type="transmembrane region" description="Helical" evidence="1">
    <location>
        <begin position="329"/>
        <end position="346"/>
    </location>
</feature>
<evidence type="ECO:0000313" key="3">
    <source>
        <dbReference type="Proteomes" id="UP000306628"/>
    </source>
</evidence>
<keyword evidence="1" id="KW-1133">Transmembrane helix</keyword>
<organism evidence="2 3">
    <name type="scientific">Nonomuraea zeae</name>
    <dbReference type="NCBI Taxonomy" id="1642303"/>
    <lineage>
        <taxon>Bacteria</taxon>
        <taxon>Bacillati</taxon>
        <taxon>Actinomycetota</taxon>
        <taxon>Actinomycetes</taxon>
        <taxon>Streptosporangiales</taxon>
        <taxon>Streptosporangiaceae</taxon>
        <taxon>Nonomuraea</taxon>
    </lineage>
</organism>
<feature type="transmembrane region" description="Helical" evidence="1">
    <location>
        <begin position="381"/>
        <end position="403"/>
    </location>
</feature>
<feature type="transmembrane region" description="Helical" evidence="1">
    <location>
        <begin position="410"/>
        <end position="429"/>
    </location>
</feature>
<dbReference type="Gene3D" id="2.130.10.10">
    <property type="entry name" value="YVTN repeat-like/Quinoprotein amine dehydrogenase"/>
    <property type="match status" value="1"/>
</dbReference>
<keyword evidence="1" id="KW-0472">Membrane</keyword>
<accession>A0A5S4FSR5</accession>
<keyword evidence="3" id="KW-1185">Reference proteome</keyword>
<dbReference type="AlphaFoldDB" id="A0A5S4FSR5"/>